<organism evidence="1 2">
    <name type="scientific">Cellulomonas iranensis</name>
    <dbReference type="NCBI Taxonomy" id="76862"/>
    <lineage>
        <taxon>Bacteria</taxon>
        <taxon>Bacillati</taxon>
        <taxon>Actinomycetota</taxon>
        <taxon>Actinomycetes</taxon>
        <taxon>Micrococcales</taxon>
        <taxon>Cellulomonadaceae</taxon>
        <taxon>Cellulomonas</taxon>
    </lineage>
</organism>
<reference evidence="1 2" key="1">
    <citation type="submission" date="2023-07" db="EMBL/GenBank/DDBJ databases">
        <title>Sequencing the genomes of 1000 actinobacteria strains.</title>
        <authorList>
            <person name="Klenk H.-P."/>
        </authorList>
    </citation>
    <scope>NUCLEOTIDE SEQUENCE [LARGE SCALE GENOMIC DNA]</scope>
    <source>
        <strain evidence="1 2">DSM 14785</strain>
    </source>
</reference>
<proteinExistence type="predicted"/>
<accession>A0ABU0GN63</accession>
<evidence type="ECO:0000313" key="1">
    <source>
        <dbReference type="EMBL" id="MDQ0426763.1"/>
    </source>
</evidence>
<dbReference type="EMBL" id="JAUSVM010000001">
    <property type="protein sequence ID" value="MDQ0426763.1"/>
    <property type="molecule type" value="Genomic_DNA"/>
</dbReference>
<evidence type="ECO:0000313" key="2">
    <source>
        <dbReference type="Proteomes" id="UP001240250"/>
    </source>
</evidence>
<name>A0ABU0GN63_9CELL</name>
<comment type="caution">
    <text evidence="1">The sequence shown here is derived from an EMBL/GenBank/DDBJ whole genome shotgun (WGS) entry which is preliminary data.</text>
</comment>
<dbReference type="Proteomes" id="UP001240250">
    <property type="component" value="Unassembled WGS sequence"/>
</dbReference>
<gene>
    <name evidence="1" type="ORF">JO380_003144</name>
</gene>
<protein>
    <submittedName>
        <fullName evidence="1">Uncharacterized protein</fullName>
    </submittedName>
</protein>
<dbReference type="RefSeq" id="WP_255430521.1">
    <property type="nucleotide sequence ID" value="NZ_CP194061.1"/>
</dbReference>
<keyword evidence="2" id="KW-1185">Reference proteome</keyword>
<sequence>MWVFLVLLAAAAVGGAVALVRTVRADGLGHRPPPRTDVEPGSLA</sequence>